<comment type="caution">
    <text evidence="2">The sequence shown here is derived from an EMBL/GenBank/DDBJ whole genome shotgun (WGS) entry which is preliminary data.</text>
</comment>
<accession>A0AAV7R3L7</accession>
<evidence type="ECO:0000256" key="1">
    <source>
        <dbReference type="SAM" id="MobiDB-lite"/>
    </source>
</evidence>
<dbReference type="Proteomes" id="UP001066276">
    <property type="component" value="Chromosome 6"/>
</dbReference>
<reference evidence="2" key="1">
    <citation type="journal article" date="2022" name="bioRxiv">
        <title>Sequencing and chromosome-scale assembly of the giantPleurodeles waltlgenome.</title>
        <authorList>
            <person name="Brown T."/>
            <person name="Elewa A."/>
            <person name="Iarovenko S."/>
            <person name="Subramanian E."/>
            <person name="Araus A.J."/>
            <person name="Petzold A."/>
            <person name="Susuki M."/>
            <person name="Suzuki K.-i.T."/>
            <person name="Hayashi T."/>
            <person name="Toyoda A."/>
            <person name="Oliveira C."/>
            <person name="Osipova E."/>
            <person name="Leigh N.D."/>
            <person name="Simon A."/>
            <person name="Yun M.H."/>
        </authorList>
    </citation>
    <scope>NUCLEOTIDE SEQUENCE</scope>
    <source>
        <strain evidence="2">20211129_DDA</strain>
        <tissue evidence="2">Liver</tissue>
    </source>
</reference>
<proteinExistence type="predicted"/>
<dbReference type="AlphaFoldDB" id="A0AAV7R3L7"/>
<organism evidence="2 3">
    <name type="scientific">Pleurodeles waltl</name>
    <name type="common">Iberian ribbed newt</name>
    <dbReference type="NCBI Taxonomy" id="8319"/>
    <lineage>
        <taxon>Eukaryota</taxon>
        <taxon>Metazoa</taxon>
        <taxon>Chordata</taxon>
        <taxon>Craniata</taxon>
        <taxon>Vertebrata</taxon>
        <taxon>Euteleostomi</taxon>
        <taxon>Amphibia</taxon>
        <taxon>Batrachia</taxon>
        <taxon>Caudata</taxon>
        <taxon>Salamandroidea</taxon>
        <taxon>Salamandridae</taxon>
        <taxon>Pleurodelinae</taxon>
        <taxon>Pleurodeles</taxon>
    </lineage>
</organism>
<evidence type="ECO:0000313" key="3">
    <source>
        <dbReference type="Proteomes" id="UP001066276"/>
    </source>
</evidence>
<keyword evidence="3" id="KW-1185">Reference proteome</keyword>
<gene>
    <name evidence="2" type="ORF">NDU88_012229</name>
</gene>
<name>A0AAV7R3L7_PLEWA</name>
<dbReference type="EMBL" id="JANPWB010000010">
    <property type="protein sequence ID" value="KAJ1145946.1"/>
    <property type="molecule type" value="Genomic_DNA"/>
</dbReference>
<sequence length="144" mass="15870">MFAGSGTPRAPRQPECARGQRAAARPTPATQGLQHQPQSQAAATPKVTARPTRDRASIRLRQHRPLGEINRINGPGPADPYIVPAIRLRIQALEEEWLWHSFPKERGYGCGRLREGVFGVTGSSKPAVICRVVAVGTKRNWEFD</sequence>
<evidence type="ECO:0000313" key="2">
    <source>
        <dbReference type="EMBL" id="KAJ1145946.1"/>
    </source>
</evidence>
<feature type="compositionally biased region" description="Polar residues" evidence="1">
    <location>
        <begin position="28"/>
        <end position="42"/>
    </location>
</feature>
<feature type="region of interest" description="Disordered" evidence="1">
    <location>
        <begin position="1"/>
        <end position="74"/>
    </location>
</feature>
<protein>
    <submittedName>
        <fullName evidence="2">Uncharacterized protein</fullName>
    </submittedName>
</protein>